<evidence type="ECO:0000256" key="4">
    <source>
        <dbReference type="ARBA" id="ARBA00022840"/>
    </source>
</evidence>
<organism evidence="9 10">
    <name type="scientific">Pristionchus pacificus</name>
    <name type="common">Parasitic nematode worm</name>
    <dbReference type="NCBI Taxonomy" id="54126"/>
    <lineage>
        <taxon>Eukaryota</taxon>
        <taxon>Metazoa</taxon>
        <taxon>Ecdysozoa</taxon>
        <taxon>Nematoda</taxon>
        <taxon>Chromadorea</taxon>
        <taxon>Rhabditida</taxon>
        <taxon>Rhabditina</taxon>
        <taxon>Diplogasteromorpha</taxon>
        <taxon>Diplogasteroidea</taxon>
        <taxon>Neodiplogasteridae</taxon>
        <taxon>Pristionchus</taxon>
    </lineage>
</organism>
<keyword evidence="10" id="KW-1185">Reference proteome</keyword>
<dbReference type="InterPro" id="IPR003593">
    <property type="entry name" value="AAA+_ATPase"/>
</dbReference>
<evidence type="ECO:0000256" key="3">
    <source>
        <dbReference type="ARBA" id="ARBA00022741"/>
    </source>
</evidence>
<reference evidence="9" key="2">
    <citation type="submission" date="2022-06" db="UniProtKB">
        <authorList>
            <consortium name="EnsemblMetazoa"/>
        </authorList>
    </citation>
    <scope>IDENTIFICATION</scope>
    <source>
        <strain evidence="9">PS312</strain>
    </source>
</reference>
<feature type="coiled-coil region" evidence="7">
    <location>
        <begin position="1959"/>
        <end position="1994"/>
    </location>
</feature>
<comment type="catalytic activity">
    <reaction evidence="6">
        <text>ATP + H2O = ADP + phosphate + H(+)</text>
        <dbReference type="Rhea" id="RHEA:13065"/>
        <dbReference type="ChEBI" id="CHEBI:15377"/>
        <dbReference type="ChEBI" id="CHEBI:15378"/>
        <dbReference type="ChEBI" id="CHEBI:30616"/>
        <dbReference type="ChEBI" id="CHEBI:43474"/>
        <dbReference type="ChEBI" id="CHEBI:456216"/>
        <dbReference type="EC" id="3.6.4.13"/>
    </reaction>
    <physiologicalReaction direction="left-to-right" evidence="6">
        <dbReference type="Rhea" id="RHEA:13066"/>
    </physiologicalReaction>
</comment>
<dbReference type="Pfam" id="PF00271">
    <property type="entry name" value="Helicase_C"/>
    <property type="match status" value="2"/>
</dbReference>
<evidence type="ECO:0000256" key="7">
    <source>
        <dbReference type="SAM" id="Coils"/>
    </source>
</evidence>
<dbReference type="InterPro" id="IPR001650">
    <property type="entry name" value="Helicase_C-like"/>
</dbReference>
<evidence type="ECO:0000256" key="2">
    <source>
        <dbReference type="ARBA" id="ARBA00022588"/>
    </source>
</evidence>
<evidence type="ECO:0000313" key="10">
    <source>
        <dbReference type="Proteomes" id="UP000005239"/>
    </source>
</evidence>
<reference evidence="10" key="1">
    <citation type="journal article" date="2008" name="Nat. Genet.">
        <title>The Pristionchus pacificus genome provides a unique perspective on nematode lifestyle and parasitism.</title>
        <authorList>
            <person name="Dieterich C."/>
            <person name="Clifton S.W."/>
            <person name="Schuster L.N."/>
            <person name="Chinwalla A."/>
            <person name="Delehaunty K."/>
            <person name="Dinkelacker I."/>
            <person name="Fulton L."/>
            <person name="Fulton R."/>
            <person name="Godfrey J."/>
            <person name="Minx P."/>
            <person name="Mitreva M."/>
            <person name="Roeseler W."/>
            <person name="Tian H."/>
            <person name="Witte H."/>
            <person name="Yang S.P."/>
            <person name="Wilson R.K."/>
            <person name="Sommer R.J."/>
        </authorList>
    </citation>
    <scope>NUCLEOTIDE SEQUENCE [LARGE SCALE GENOMIC DNA]</scope>
    <source>
        <strain evidence="10">PS312</strain>
    </source>
</reference>
<keyword evidence="7" id="KW-0175">Coiled coil</keyword>
<evidence type="ECO:0000256" key="5">
    <source>
        <dbReference type="ARBA" id="ARBA00022859"/>
    </source>
</evidence>
<sequence>MANIIPSEVMREHFPFMKDGDINPELMSFAKLYLDEIVEKVLAKYDDPIIGTFLEALDAKDVQLTKDDAEWLVDSLLRSKKGFIELYNFLHTYHKSLLDQITLFNEGSLYKEVVDAFKQYFLRPAHDLATERLKDMADNIEIEDSDEESYLGTDEESETTVDSDDSLPENYVPKKRKRRRPVVEPVEVVEEVEELEYGYVDTVLDRIQCIFDPEFALNSLIAVFPRLKDITDPLNTPANAATMKYSPWARAILRQLPRQSPENEELPKFPSIVFKFARACEHDPINRVVLMYLLPDYHTQLDARNAAIRARLEKGGIKMDMVTTLLTNCRPPDDYKNLRREALHEHQTTVMPIKLREYQKELVEKANLGENTVIVAPTGCGKTVVAAQIMRHHVMTSLAKKKPYRMIMVVPKIPLVEQQQKQLYQYMNDVVYSTTIHGDMMFEEQGKIDKVLCAELIVMTAQILLNLLQSVRSKERLFVSDITMLILDECHHCDSSHPYAQLMQIIRDWEHDKPQVIGLTASLGVGKDGGINEKSAYDHVLKLLVNMSATSITTVVNNLAELQTHVQLPVDDIKDVKRSSEGRDLPFTAHLMNYMNSINMDIRGKLLEMIRPGNEYGVLIPQSIVKSHVDYNETEKYGGRLESIKQLIRPMKDGVTKSSLNMSLDILKVCNMAWGMNDLLPSSKVWTWMKVEMNLLRHRNPDHKAIRTFYDQYENVLESNKLQEEDNDMLKALRTELKEQMKKNRNSKVIIFVATREMSESLYHYINDINDMDDGHILGEGRECGFIISSKARGVGTVSQTPAQQTAALNKFRNNQIAVLVSTTVAEEGLDVPECNLIIKYNMTGNVISLTQQRGRARAKGSRSVLIVLSGSVMKRELENANAEKMMNHVVKKIHREGEMKLKDAVEKLRISEKKREDQLKKDEATAKDKLKEKLFDILCGNCNQRLCDSFRIKKGSSHYFACDTQIWQLFQIEFNDSKGKYVDLTTAMVGKVLCKGDSGKCGHELGKVVRYDGCYLPALKCASLQLRNKKDNKIEGMDGKSTKWNDVCKNTFYITQISQDELKEMSNALSMGNVELFEKLEGRFRELHRKARRDAMRSFEMRSHEERDNLPLFDENAKINPQLMAYSRLFQKEIGDFIKQYPSMNHQYQTSLKVNDVNIVDVWDWYVVSILSNEETFKILHKEIENKDPKLYSDLHMGRATDDAIVSVYKEYFLCPSPFSFVPAQDEMSDEDDETDEGVVNKSDDEEIDDGLTVVDRLAECYHPQSKEKSNTSIGYLKQRYPSLGLISDPTVHPIHSTQFNFRPYARSILRALPNLKSETDELPEYPSLIYHFIKSCMLTPYNAPSAMYLLKDYASKLEERERVFKERANTDKSEEQKMEEEKITTFRDPMEYKEKRDVECKSNCERLFIYYYIAVSLDSDIPELREYQKELTKEADEGNNTVIVAPTGSGKTVVAAYIIRQHIERRIDIGKGARVVIVAPTVPLVSQHGKVLYGYLKDVAYIDYIHGSFQLSETQRIDSLLSNNLIICTPQLLINCLQSVRREDRLFISDFSLLILDECHHTCEKHPYAQLMTMIRKATGDIPQVVGMTASLGIGKKGVKDVDSGVTHVKSLLARMGATSISTVVNHVEELAMQVHRPTDYIAEISRPSDGRFTSQIINFIDSIRRYVRLSLDPFTKYDTEFCLPKNLVESLGDSRKPRSSRDSRDARFTGILNDIKSRLNRMRSGQLRAQLVDAIDMILMYIKTLNMNDLLPASSALAHLTEEMLEKYKTRQSNKFLEEFFNNSRQALKEVEDSEKEKKMLAKLREEILGMNDSSRCIVFVETREICKYLCDYISGLGKKCGFVMSSKSNGSSLINQSHSDQSQTLKDFKDGKISVMVATTVANEGIDIPQCNLIVKYNMTGNVISKVQQEGRARAKDSRSILIVLNESVLERERENLAAQVKMKNILEGINKEGKKKLEMDIKDIMKLLEQEAKKEEQREKRLEEDLEMNRFDILCGKCLEYICPSYTIKTDPFTNTYYSIDPKMWNRIHVRIPNKMKSLNVNNMSFNVAEILCGQCYDGGRGHDNVIGKIYRLHSSYLPSLRLNTLRFKNPDTQEMEEEWKSGWDGVHGTKMYISKINRTDEMETLASLKKKDDILYHKLEVRSQEIERRFVSKKPVRSDIVVDIGWDD</sequence>
<comment type="similarity">
    <text evidence="1">Belongs to the helicase family. RLR subfamily.</text>
</comment>
<feature type="compositionally biased region" description="Acidic residues" evidence="8">
    <location>
        <begin position="144"/>
        <end position="167"/>
    </location>
</feature>
<dbReference type="GO" id="GO:0045087">
    <property type="term" value="P:innate immune response"/>
    <property type="evidence" value="ECO:0007669"/>
    <property type="project" value="UniProtKB-KW"/>
</dbReference>
<dbReference type="Gene3D" id="3.40.50.300">
    <property type="entry name" value="P-loop containing nucleotide triphosphate hydrolases"/>
    <property type="match status" value="4"/>
</dbReference>
<dbReference type="PANTHER" id="PTHR14074">
    <property type="entry name" value="HELICASE WITH DEATH DOMAIN-RELATED"/>
    <property type="match status" value="1"/>
</dbReference>
<dbReference type="PROSITE" id="PS51789">
    <property type="entry name" value="RLR_CTR"/>
    <property type="match status" value="2"/>
</dbReference>
<dbReference type="InterPro" id="IPR014001">
    <property type="entry name" value="Helicase_ATP-bd"/>
</dbReference>
<dbReference type="GO" id="GO:0005524">
    <property type="term" value="F:ATP binding"/>
    <property type="evidence" value="ECO:0007669"/>
    <property type="project" value="UniProtKB-KW"/>
</dbReference>
<dbReference type="GO" id="GO:0003676">
    <property type="term" value="F:nucleic acid binding"/>
    <property type="evidence" value="ECO:0007669"/>
    <property type="project" value="InterPro"/>
</dbReference>
<dbReference type="SMART" id="SM00382">
    <property type="entry name" value="AAA"/>
    <property type="match status" value="2"/>
</dbReference>
<dbReference type="Pfam" id="PF00270">
    <property type="entry name" value="DEAD"/>
    <property type="match status" value="2"/>
</dbReference>
<accession>A0A8R1YAY9</accession>
<dbReference type="SMART" id="SM00487">
    <property type="entry name" value="DEXDc"/>
    <property type="match status" value="2"/>
</dbReference>
<dbReference type="Pfam" id="PF11648">
    <property type="entry name" value="RIG-I_C-RD"/>
    <property type="match status" value="2"/>
</dbReference>
<dbReference type="PROSITE" id="PS51194">
    <property type="entry name" value="HELICASE_CTER"/>
    <property type="match status" value="2"/>
</dbReference>
<feature type="region of interest" description="Disordered" evidence="8">
    <location>
        <begin position="144"/>
        <end position="174"/>
    </location>
</feature>
<accession>A0A2A6BWA8</accession>
<keyword evidence="5" id="KW-0391">Immunity</keyword>
<dbReference type="InterPro" id="IPR027417">
    <property type="entry name" value="P-loop_NTPase"/>
</dbReference>
<dbReference type="InterPro" id="IPR038557">
    <property type="entry name" value="RLR_C_sf"/>
</dbReference>
<dbReference type="Gene3D" id="1.20.1320.30">
    <property type="match status" value="2"/>
</dbReference>
<dbReference type="PANTHER" id="PTHR14074:SF16">
    <property type="entry name" value="ANTIVIRAL INNATE IMMUNE RESPONSE RECEPTOR RIG-I"/>
    <property type="match status" value="1"/>
</dbReference>
<dbReference type="InterPro" id="IPR051363">
    <property type="entry name" value="RLR_Helicase"/>
</dbReference>
<dbReference type="SUPFAM" id="SSF52540">
    <property type="entry name" value="P-loop containing nucleoside triphosphate hydrolases"/>
    <property type="match status" value="2"/>
</dbReference>
<dbReference type="GO" id="GO:0003724">
    <property type="term" value="F:RNA helicase activity"/>
    <property type="evidence" value="ECO:0007669"/>
    <property type="project" value="UniProtKB-EC"/>
</dbReference>
<dbReference type="InterPro" id="IPR021673">
    <property type="entry name" value="RLR_CTR"/>
</dbReference>
<proteinExistence type="inferred from homology"/>
<dbReference type="PROSITE" id="PS51192">
    <property type="entry name" value="HELICASE_ATP_BIND_1"/>
    <property type="match status" value="2"/>
</dbReference>
<dbReference type="Proteomes" id="UP000005239">
    <property type="component" value="Unassembled WGS sequence"/>
</dbReference>
<gene>
    <name evidence="9" type="primary">WBGene00102740</name>
</gene>
<keyword evidence="3" id="KW-0547">Nucleotide-binding</keyword>
<dbReference type="SMART" id="SM00490">
    <property type="entry name" value="HELICc"/>
    <property type="match status" value="2"/>
</dbReference>
<keyword evidence="4" id="KW-0067">ATP-binding</keyword>
<evidence type="ECO:0000313" key="9">
    <source>
        <dbReference type="EnsemblMetazoa" id="PPA13186.1"/>
    </source>
</evidence>
<name>A0A2A6BWA8_PRIPA</name>
<evidence type="ECO:0000256" key="6">
    <source>
        <dbReference type="ARBA" id="ARBA00049390"/>
    </source>
</evidence>
<dbReference type="GO" id="GO:0005737">
    <property type="term" value="C:cytoplasm"/>
    <property type="evidence" value="ECO:0000318"/>
    <property type="project" value="GO_Central"/>
</dbReference>
<dbReference type="InterPro" id="IPR011545">
    <property type="entry name" value="DEAD/DEAH_box_helicase_dom"/>
</dbReference>
<evidence type="ECO:0000256" key="1">
    <source>
        <dbReference type="ARBA" id="ARBA00006866"/>
    </source>
</evidence>
<protein>
    <submittedName>
        <fullName evidence="9">Drh-3</fullName>
    </submittedName>
</protein>
<dbReference type="Gene3D" id="2.170.150.30">
    <property type="entry name" value="RIG-I-like receptor, C-terminal regulatory domain"/>
    <property type="match status" value="2"/>
</dbReference>
<dbReference type="EnsemblMetazoa" id="PPA13186.1">
    <property type="protein sequence ID" value="PPA13186.1"/>
    <property type="gene ID" value="WBGene00102740"/>
</dbReference>
<keyword evidence="2" id="KW-0399">Innate immunity</keyword>
<evidence type="ECO:0000256" key="8">
    <source>
        <dbReference type="SAM" id="MobiDB-lite"/>
    </source>
</evidence>